<keyword evidence="6" id="KW-1185">Reference proteome</keyword>
<evidence type="ECO:0000313" key="5">
    <source>
        <dbReference type="EMBL" id="KAJ8320779.1"/>
    </source>
</evidence>
<keyword evidence="4" id="KW-1133">Transmembrane helix</keyword>
<accession>A0ABQ9FU33</accession>
<feature type="transmembrane region" description="Helical" evidence="4">
    <location>
        <begin position="211"/>
        <end position="233"/>
    </location>
</feature>
<organism evidence="5 6">
    <name type="scientific">Tegillarca granosa</name>
    <name type="common">Malaysian cockle</name>
    <name type="synonym">Anadara granosa</name>
    <dbReference type="NCBI Taxonomy" id="220873"/>
    <lineage>
        <taxon>Eukaryota</taxon>
        <taxon>Metazoa</taxon>
        <taxon>Spiralia</taxon>
        <taxon>Lophotrochozoa</taxon>
        <taxon>Mollusca</taxon>
        <taxon>Bivalvia</taxon>
        <taxon>Autobranchia</taxon>
        <taxon>Pteriomorphia</taxon>
        <taxon>Arcoida</taxon>
        <taxon>Arcoidea</taxon>
        <taxon>Arcidae</taxon>
        <taxon>Tegillarca</taxon>
    </lineage>
</organism>
<name>A0ABQ9FU33_TEGGR</name>
<feature type="transmembrane region" description="Helical" evidence="4">
    <location>
        <begin position="142"/>
        <end position="162"/>
    </location>
</feature>
<feature type="transmembrane region" description="Helical" evidence="4">
    <location>
        <begin position="97"/>
        <end position="114"/>
    </location>
</feature>
<dbReference type="PANTHER" id="PTHR22914:SF42">
    <property type="entry name" value="CHITIN SYNTHASE"/>
    <property type="match status" value="1"/>
</dbReference>
<feature type="transmembrane region" description="Helical" evidence="4">
    <location>
        <begin position="296"/>
        <end position="315"/>
    </location>
</feature>
<evidence type="ECO:0000256" key="2">
    <source>
        <dbReference type="ARBA" id="ARBA00022692"/>
    </source>
</evidence>
<dbReference type="Proteomes" id="UP001217089">
    <property type="component" value="Unassembled WGS sequence"/>
</dbReference>
<feature type="transmembrane region" description="Helical" evidence="4">
    <location>
        <begin position="32"/>
        <end position="48"/>
    </location>
</feature>
<protein>
    <submittedName>
        <fullName evidence="5">Uncharacterized protein</fullName>
    </submittedName>
</protein>
<evidence type="ECO:0000256" key="1">
    <source>
        <dbReference type="ARBA" id="ARBA00004141"/>
    </source>
</evidence>
<keyword evidence="2 4" id="KW-0812">Transmembrane</keyword>
<reference evidence="5 6" key="1">
    <citation type="submission" date="2022-12" db="EMBL/GenBank/DDBJ databases">
        <title>Chromosome-level genome of Tegillarca granosa.</title>
        <authorList>
            <person name="Kim J."/>
        </authorList>
    </citation>
    <scope>NUCLEOTIDE SEQUENCE [LARGE SCALE GENOMIC DNA]</scope>
    <source>
        <strain evidence="5">Teg-2019</strain>
        <tissue evidence="5">Adductor muscle</tissue>
    </source>
</reference>
<dbReference type="InterPro" id="IPR004835">
    <property type="entry name" value="Chitin_synth"/>
</dbReference>
<keyword evidence="3 4" id="KW-0472">Membrane</keyword>
<feature type="transmembrane region" description="Helical" evidence="4">
    <location>
        <begin position="69"/>
        <end position="91"/>
    </location>
</feature>
<sequence length="551" mass="62908">MNLCPKALITETLHSFGLFILMVVILPQFEPLASAFAILPVATIPSLLKIKYPERTMKKAGGKMLVARLMNTIAFVLCVGSIACFCFYIHLSNGSTLLLVLTAVCPVFISLSWWENFARQGDKESIGIPKLKRKLRQCKTKISILTNLWKLILNYGVLPSLVFGANCAEGTKCIHIFFLQFETSEDTFKSNTYLYPENAVLSDFRPYKNCITYLPFFIALGNIASSVICFKVGKAACKILAQRMAFSLPLVLSTPVTISIVLGFYSQSSVLNFNGCYSPLPAWDGDATTIVDIVSWYWPVLAGGIAAFFSLLLITNHIWSPGKERLVSTDKLFVQPLYCGVLLDQSMMLNRRRVDDEFKSMDEKNTSNIDIPIPDLPDLPTDNPNWNPNEDWSILRKDDTPMIYMCATMWHETELEMTQILKSIFRMDEDQCARRNLQMFLGIKDPDYYEFEVHIFFDDAFEKHNDDEYEYRVNNYVKMLVRVIDLAATSVHNTLMKIPPPTKIPTPYGGRLIWRLPGGNKIIAHLKDKMKIRHRKRWSDVYVLFPRLQTD</sequence>
<comment type="caution">
    <text evidence="5">The sequence shown here is derived from an EMBL/GenBank/DDBJ whole genome shotgun (WGS) entry which is preliminary data.</text>
</comment>
<feature type="transmembrane region" description="Helical" evidence="4">
    <location>
        <begin position="245"/>
        <end position="265"/>
    </location>
</feature>
<dbReference type="PANTHER" id="PTHR22914">
    <property type="entry name" value="CHITIN SYNTHASE"/>
    <property type="match status" value="1"/>
</dbReference>
<proteinExistence type="predicted"/>
<feature type="transmembrane region" description="Helical" evidence="4">
    <location>
        <begin position="7"/>
        <end position="26"/>
    </location>
</feature>
<evidence type="ECO:0000256" key="4">
    <source>
        <dbReference type="SAM" id="Phobius"/>
    </source>
</evidence>
<evidence type="ECO:0000256" key="3">
    <source>
        <dbReference type="ARBA" id="ARBA00023136"/>
    </source>
</evidence>
<comment type="subcellular location">
    <subcellularLocation>
        <location evidence="1">Membrane</location>
        <topology evidence="1">Multi-pass membrane protein</topology>
    </subcellularLocation>
</comment>
<evidence type="ECO:0000313" key="6">
    <source>
        <dbReference type="Proteomes" id="UP001217089"/>
    </source>
</evidence>
<gene>
    <name evidence="5" type="ORF">KUTeg_002366</name>
</gene>
<dbReference type="EMBL" id="JARBDR010000141">
    <property type="protein sequence ID" value="KAJ8320779.1"/>
    <property type="molecule type" value="Genomic_DNA"/>
</dbReference>